<sequence>MSGKKKEKFCISIGLACNADDSEWLEPIFIGRAAKPCCFKKQTPEQHGFYYCNNKKAWMTSVIFEE</sequence>
<evidence type="ECO:0000259" key="1">
    <source>
        <dbReference type="Pfam" id="PF03184"/>
    </source>
</evidence>
<dbReference type="InterPro" id="IPR004875">
    <property type="entry name" value="DDE_SF_endonuclease_dom"/>
</dbReference>
<dbReference type="Proteomes" id="UP000054485">
    <property type="component" value="Unassembled WGS sequence"/>
</dbReference>
<gene>
    <name evidence="2" type="ORF">CY34DRAFT_93921</name>
</gene>
<name>A0A0C9ZH16_9AGAM</name>
<dbReference type="GO" id="GO:0003676">
    <property type="term" value="F:nucleic acid binding"/>
    <property type="evidence" value="ECO:0007669"/>
    <property type="project" value="InterPro"/>
</dbReference>
<dbReference type="EMBL" id="KN835505">
    <property type="protein sequence ID" value="KIK36710.1"/>
    <property type="molecule type" value="Genomic_DNA"/>
</dbReference>
<dbReference type="Pfam" id="PF03184">
    <property type="entry name" value="DDE_1"/>
    <property type="match status" value="1"/>
</dbReference>
<reference evidence="3" key="2">
    <citation type="submission" date="2015-01" db="EMBL/GenBank/DDBJ databases">
        <title>Evolutionary Origins and Diversification of the Mycorrhizal Mutualists.</title>
        <authorList>
            <consortium name="DOE Joint Genome Institute"/>
            <consortium name="Mycorrhizal Genomics Consortium"/>
            <person name="Kohler A."/>
            <person name="Kuo A."/>
            <person name="Nagy L.G."/>
            <person name="Floudas D."/>
            <person name="Copeland A."/>
            <person name="Barry K.W."/>
            <person name="Cichocki N."/>
            <person name="Veneault-Fourrey C."/>
            <person name="LaButti K."/>
            <person name="Lindquist E.A."/>
            <person name="Lipzen A."/>
            <person name="Lundell T."/>
            <person name="Morin E."/>
            <person name="Murat C."/>
            <person name="Riley R."/>
            <person name="Ohm R."/>
            <person name="Sun H."/>
            <person name="Tunlid A."/>
            <person name="Henrissat B."/>
            <person name="Grigoriev I.V."/>
            <person name="Hibbett D.S."/>
            <person name="Martin F."/>
        </authorList>
    </citation>
    <scope>NUCLEOTIDE SEQUENCE [LARGE SCALE GENOMIC DNA]</scope>
    <source>
        <strain evidence="3">UH-Slu-Lm8-n1</strain>
    </source>
</reference>
<dbReference type="STRING" id="930992.A0A0C9ZH16"/>
<dbReference type="HOGENOM" id="CLU_018294_9_0_1"/>
<protein>
    <recommendedName>
        <fullName evidence="1">DDE-1 domain-containing protein</fullName>
    </recommendedName>
</protein>
<feature type="domain" description="DDE-1" evidence="1">
    <location>
        <begin position="11"/>
        <end position="66"/>
    </location>
</feature>
<dbReference type="AlphaFoldDB" id="A0A0C9ZH16"/>
<dbReference type="OrthoDB" id="2618249at2759"/>
<evidence type="ECO:0000313" key="2">
    <source>
        <dbReference type="EMBL" id="KIK36710.1"/>
    </source>
</evidence>
<dbReference type="InParanoid" id="A0A0C9ZH16"/>
<organism evidence="2 3">
    <name type="scientific">Suillus luteus UH-Slu-Lm8-n1</name>
    <dbReference type="NCBI Taxonomy" id="930992"/>
    <lineage>
        <taxon>Eukaryota</taxon>
        <taxon>Fungi</taxon>
        <taxon>Dikarya</taxon>
        <taxon>Basidiomycota</taxon>
        <taxon>Agaricomycotina</taxon>
        <taxon>Agaricomycetes</taxon>
        <taxon>Agaricomycetidae</taxon>
        <taxon>Boletales</taxon>
        <taxon>Suillineae</taxon>
        <taxon>Suillaceae</taxon>
        <taxon>Suillus</taxon>
    </lineage>
</organism>
<keyword evidence="3" id="KW-1185">Reference proteome</keyword>
<accession>A0A0C9ZH16</accession>
<reference evidence="2 3" key="1">
    <citation type="submission" date="2014-04" db="EMBL/GenBank/DDBJ databases">
        <authorList>
            <consortium name="DOE Joint Genome Institute"/>
            <person name="Kuo A."/>
            <person name="Ruytinx J."/>
            <person name="Rineau F."/>
            <person name="Colpaert J."/>
            <person name="Kohler A."/>
            <person name="Nagy L.G."/>
            <person name="Floudas D."/>
            <person name="Copeland A."/>
            <person name="Barry K.W."/>
            <person name="Cichocki N."/>
            <person name="Veneault-Fourrey C."/>
            <person name="LaButti K."/>
            <person name="Lindquist E.A."/>
            <person name="Lipzen A."/>
            <person name="Lundell T."/>
            <person name="Morin E."/>
            <person name="Murat C."/>
            <person name="Sun H."/>
            <person name="Tunlid A."/>
            <person name="Henrissat B."/>
            <person name="Grigoriev I.V."/>
            <person name="Hibbett D.S."/>
            <person name="Martin F."/>
            <person name="Nordberg H.P."/>
            <person name="Cantor M.N."/>
            <person name="Hua S.X."/>
        </authorList>
    </citation>
    <scope>NUCLEOTIDE SEQUENCE [LARGE SCALE GENOMIC DNA]</scope>
    <source>
        <strain evidence="2 3">UH-Slu-Lm8-n1</strain>
    </source>
</reference>
<proteinExistence type="predicted"/>
<evidence type="ECO:0000313" key="3">
    <source>
        <dbReference type="Proteomes" id="UP000054485"/>
    </source>
</evidence>